<keyword evidence="11 13" id="KW-0472">Membrane</keyword>
<evidence type="ECO:0000256" key="13">
    <source>
        <dbReference type="SAM" id="Phobius"/>
    </source>
</evidence>
<evidence type="ECO:0000256" key="10">
    <source>
        <dbReference type="ARBA" id="ARBA00023004"/>
    </source>
</evidence>
<name>A0A4R3Z1P6_9GAMM</name>
<accession>A0A4R3Z1P6</accession>
<evidence type="ECO:0000256" key="3">
    <source>
        <dbReference type="ARBA" id="ARBA00022448"/>
    </source>
</evidence>
<evidence type="ECO:0000256" key="2">
    <source>
        <dbReference type="ARBA" id="ARBA00004651"/>
    </source>
</evidence>
<dbReference type="RefSeq" id="WP_131863229.1">
    <property type="nucleotide sequence ID" value="NZ_SMCR01000001.1"/>
</dbReference>
<keyword evidence="5" id="KW-0349">Heme</keyword>
<feature type="transmembrane region" description="Helical" evidence="13">
    <location>
        <begin position="41"/>
        <end position="64"/>
    </location>
</feature>
<feature type="domain" description="Cytochrome b561 bacterial/Ni-hydrogenase" evidence="14">
    <location>
        <begin position="5"/>
        <end position="174"/>
    </location>
</feature>
<comment type="subcellular location">
    <subcellularLocation>
        <location evidence="2">Cell membrane</location>
        <topology evidence="2">Multi-pass membrane protein</topology>
    </subcellularLocation>
</comment>
<dbReference type="AlphaFoldDB" id="A0A4R3Z1P6"/>
<keyword evidence="4" id="KW-1003">Cell membrane</keyword>
<dbReference type="GO" id="GO:0005886">
    <property type="term" value="C:plasma membrane"/>
    <property type="evidence" value="ECO:0007669"/>
    <property type="project" value="UniProtKB-SubCell"/>
</dbReference>
<protein>
    <submittedName>
        <fullName evidence="15">Cytochrome b561</fullName>
    </submittedName>
</protein>
<evidence type="ECO:0000313" key="15">
    <source>
        <dbReference type="EMBL" id="TCV99671.1"/>
    </source>
</evidence>
<comment type="caution">
    <text evidence="15">The sequence shown here is derived from an EMBL/GenBank/DDBJ whole genome shotgun (WGS) entry which is preliminary data.</text>
</comment>
<gene>
    <name evidence="15" type="ORF">EDC52_1013</name>
</gene>
<keyword evidence="3" id="KW-0813">Transport</keyword>
<sequence length="179" mass="20266">MKDKYGASQIALHWLTALLLVVAYSAIELRGFAQRGSWQGYALIIAHFSAGASVLVVMLLRLYLRIRSTIPAITPSLPRWQTGLSHLVHSAIYVLFICLPLLGMLSRYLLGRDWWLFGLTMPVADRPDPALAKMLTEWHVTLAPLGYWLVGLHALAALLHHYLLKDNTLIRMMPSRRIR</sequence>
<dbReference type="GO" id="GO:0009055">
    <property type="term" value="F:electron transfer activity"/>
    <property type="evidence" value="ECO:0007669"/>
    <property type="project" value="InterPro"/>
</dbReference>
<dbReference type="EMBL" id="SMCR01000001">
    <property type="protein sequence ID" value="TCV99671.1"/>
    <property type="molecule type" value="Genomic_DNA"/>
</dbReference>
<evidence type="ECO:0000256" key="5">
    <source>
        <dbReference type="ARBA" id="ARBA00022617"/>
    </source>
</evidence>
<keyword evidence="9 13" id="KW-1133">Transmembrane helix</keyword>
<evidence type="ECO:0000256" key="7">
    <source>
        <dbReference type="ARBA" id="ARBA00022723"/>
    </source>
</evidence>
<dbReference type="NCBIfam" id="NF008566">
    <property type="entry name" value="PRK11513.1"/>
    <property type="match status" value="1"/>
</dbReference>
<keyword evidence="8" id="KW-0249">Electron transport</keyword>
<feature type="transmembrane region" description="Helical" evidence="13">
    <location>
        <begin position="145"/>
        <end position="164"/>
    </location>
</feature>
<dbReference type="Pfam" id="PF01292">
    <property type="entry name" value="Ni_hydr_CYTB"/>
    <property type="match status" value="1"/>
</dbReference>
<dbReference type="GO" id="GO:0046872">
    <property type="term" value="F:metal ion binding"/>
    <property type="evidence" value="ECO:0007669"/>
    <property type="project" value="UniProtKB-KW"/>
</dbReference>
<keyword evidence="10" id="KW-0408">Iron</keyword>
<evidence type="ECO:0000256" key="1">
    <source>
        <dbReference type="ARBA" id="ARBA00001970"/>
    </source>
</evidence>
<reference evidence="15 16" key="1">
    <citation type="submission" date="2019-03" db="EMBL/GenBank/DDBJ databases">
        <title>Genomic Encyclopedia of Type Strains, Phase IV (KMG-IV): sequencing the most valuable type-strain genomes for metagenomic binning, comparative biology and taxonomic classification.</title>
        <authorList>
            <person name="Goeker M."/>
        </authorList>
    </citation>
    <scope>NUCLEOTIDE SEQUENCE [LARGE SCALE GENOMIC DNA]</scope>
    <source>
        <strain evidence="15 16">DSM 19580</strain>
    </source>
</reference>
<feature type="transmembrane region" description="Helical" evidence="13">
    <location>
        <begin position="84"/>
        <end position="110"/>
    </location>
</feature>
<evidence type="ECO:0000259" key="14">
    <source>
        <dbReference type="Pfam" id="PF01292"/>
    </source>
</evidence>
<evidence type="ECO:0000256" key="11">
    <source>
        <dbReference type="ARBA" id="ARBA00023136"/>
    </source>
</evidence>
<dbReference type="InterPro" id="IPR016174">
    <property type="entry name" value="Di-haem_cyt_TM"/>
</dbReference>
<dbReference type="GO" id="GO:0022904">
    <property type="term" value="P:respiratory electron transport chain"/>
    <property type="evidence" value="ECO:0007669"/>
    <property type="project" value="InterPro"/>
</dbReference>
<evidence type="ECO:0000256" key="4">
    <source>
        <dbReference type="ARBA" id="ARBA00022475"/>
    </source>
</evidence>
<dbReference type="InterPro" id="IPR052168">
    <property type="entry name" value="Cytochrome_b561_oxidase"/>
</dbReference>
<evidence type="ECO:0000256" key="12">
    <source>
        <dbReference type="ARBA" id="ARBA00037975"/>
    </source>
</evidence>
<dbReference type="InterPro" id="IPR011577">
    <property type="entry name" value="Cyt_b561_bac/Ni-Hgenase"/>
</dbReference>
<dbReference type="Proteomes" id="UP000295719">
    <property type="component" value="Unassembled WGS sequence"/>
</dbReference>
<dbReference type="PANTHER" id="PTHR30529:SF4">
    <property type="entry name" value="SUPEROXIDE OXIDASE CYBB"/>
    <property type="match status" value="1"/>
</dbReference>
<evidence type="ECO:0000313" key="16">
    <source>
        <dbReference type="Proteomes" id="UP000295719"/>
    </source>
</evidence>
<evidence type="ECO:0000256" key="6">
    <source>
        <dbReference type="ARBA" id="ARBA00022692"/>
    </source>
</evidence>
<dbReference type="PANTHER" id="PTHR30529">
    <property type="entry name" value="CYTOCHROME B561"/>
    <property type="match status" value="1"/>
</dbReference>
<dbReference type="OrthoDB" id="8589936at2"/>
<comment type="similarity">
    <text evidence="12">Belongs to the cytochrome b561 family.</text>
</comment>
<evidence type="ECO:0000256" key="9">
    <source>
        <dbReference type="ARBA" id="ARBA00022989"/>
    </source>
</evidence>
<keyword evidence="7" id="KW-0479">Metal-binding</keyword>
<dbReference type="GO" id="GO:0020037">
    <property type="term" value="F:heme binding"/>
    <property type="evidence" value="ECO:0007669"/>
    <property type="project" value="TreeGrafter"/>
</dbReference>
<dbReference type="SUPFAM" id="SSF81342">
    <property type="entry name" value="Transmembrane di-heme cytochromes"/>
    <property type="match status" value="1"/>
</dbReference>
<keyword evidence="6 13" id="KW-0812">Transmembrane</keyword>
<comment type="cofactor">
    <cofactor evidence="1">
        <name>heme b</name>
        <dbReference type="ChEBI" id="CHEBI:60344"/>
    </cofactor>
</comment>
<evidence type="ECO:0000256" key="8">
    <source>
        <dbReference type="ARBA" id="ARBA00022982"/>
    </source>
</evidence>
<organism evidence="15 16">
    <name type="scientific">Biostraticola tofi</name>
    <dbReference type="NCBI Taxonomy" id="466109"/>
    <lineage>
        <taxon>Bacteria</taxon>
        <taxon>Pseudomonadati</taxon>
        <taxon>Pseudomonadota</taxon>
        <taxon>Gammaproteobacteria</taxon>
        <taxon>Enterobacterales</taxon>
        <taxon>Bruguierivoracaceae</taxon>
        <taxon>Biostraticola</taxon>
    </lineage>
</organism>
<keyword evidence="16" id="KW-1185">Reference proteome</keyword>
<proteinExistence type="inferred from homology"/>